<gene>
    <name evidence="2" type="ORF">J0X15_07125</name>
</gene>
<name>A0A939EM59_9HYPH</name>
<dbReference type="InterPro" id="IPR035924">
    <property type="entry name" value="FlaG-like_sf"/>
</dbReference>
<keyword evidence="3" id="KW-1185">Reference proteome</keyword>
<dbReference type="SUPFAM" id="SSF160214">
    <property type="entry name" value="FlaG-like"/>
    <property type="match status" value="1"/>
</dbReference>
<feature type="region of interest" description="Disordered" evidence="1">
    <location>
        <begin position="1"/>
        <end position="72"/>
    </location>
</feature>
<dbReference type="EMBL" id="JAFLNF010000002">
    <property type="protein sequence ID" value="MBO0344983.1"/>
    <property type="molecule type" value="Genomic_DNA"/>
</dbReference>
<dbReference type="Proteomes" id="UP000664779">
    <property type="component" value="Unassembled WGS sequence"/>
</dbReference>
<sequence length="129" mass="14163">MMDTALVRPQVPTYSAITPETRAPERVTPAANTDLPVEKTVSPTDQGNESRRASDNPRTQEPLSGRLNIERQNFIDPESESLIYQAKNSDTGEVVQQIPSESLRRVRAYTRSIAEQAAPPASQRAATTA</sequence>
<proteinExistence type="predicted"/>
<evidence type="ECO:0000256" key="1">
    <source>
        <dbReference type="SAM" id="MobiDB-lite"/>
    </source>
</evidence>
<organism evidence="2 3">
    <name type="scientific">Roseibium limicola</name>
    <dbReference type="NCBI Taxonomy" id="2816037"/>
    <lineage>
        <taxon>Bacteria</taxon>
        <taxon>Pseudomonadati</taxon>
        <taxon>Pseudomonadota</taxon>
        <taxon>Alphaproteobacteria</taxon>
        <taxon>Hyphomicrobiales</taxon>
        <taxon>Stappiaceae</taxon>
        <taxon>Roseibium</taxon>
    </lineage>
</organism>
<protein>
    <recommendedName>
        <fullName evidence="4">Flagellar protein FlaG</fullName>
    </recommendedName>
</protein>
<comment type="caution">
    <text evidence="2">The sequence shown here is derived from an EMBL/GenBank/DDBJ whole genome shotgun (WGS) entry which is preliminary data.</text>
</comment>
<accession>A0A939EM59</accession>
<evidence type="ECO:0008006" key="4">
    <source>
        <dbReference type="Google" id="ProtNLM"/>
    </source>
</evidence>
<reference evidence="2" key="1">
    <citation type="submission" date="2021-03" db="EMBL/GenBank/DDBJ databases">
        <title>Roseibium sp. CAU 1637 isolated from Incheon.</title>
        <authorList>
            <person name="Kim W."/>
        </authorList>
    </citation>
    <scope>NUCLEOTIDE SEQUENCE</scope>
    <source>
        <strain evidence="2">CAU 1637</strain>
    </source>
</reference>
<evidence type="ECO:0000313" key="3">
    <source>
        <dbReference type="Proteomes" id="UP000664779"/>
    </source>
</evidence>
<evidence type="ECO:0000313" key="2">
    <source>
        <dbReference type="EMBL" id="MBO0344983.1"/>
    </source>
</evidence>
<dbReference type="AlphaFoldDB" id="A0A939EM59"/>